<dbReference type="Proteomes" id="UP000024635">
    <property type="component" value="Unassembled WGS sequence"/>
</dbReference>
<organism evidence="1 2">
    <name type="scientific">Ancylostoma ceylanicum</name>
    <dbReference type="NCBI Taxonomy" id="53326"/>
    <lineage>
        <taxon>Eukaryota</taxon>
        <taxon>Metazoa</taxon>
        <taxon>Ecdysozoa</taxon>
        <taxon>Nematoda</taxon>
        <taxon>Chromadorea</taxon>
        <taxon>Rhabditida</taxon>
        <taxon>Rhabditina</taxon>
        <taxon>Rhabditomorpha</taxon>
        <taxon>Strongyloidea</taxon>
        <taxon>Ancylostomatidae</taxon>
        <taxon>Ancylostomatinae</taxon>
        <taxon>Ancylostoma</taxon>
    </lineage>
</organism>
<reference evidence="2" key="1">
    <citation type="journal article" date="2015" name="Nat. Genet.">
        <title>The genome and transcriptome of the zoonotic hookworm Ancylostoma ceylanicum identify infection-specific gene families.</title>
        <authorList>
            <person name="Schwarz E.M."/>
            <person name="Hu Y."/>
            <person name="Antoshechkin I."/>
            <person name="Miller M.M."/>
            <person name="Sternberg P.W."/>
            <person name="Aroian R.V."/>
        </authorList>
    </citation>
    <scope>NUCLEOTIDE SEQUENCE</scope>
    <source>
        <strain evidence="2">HY135</strain>
    </source>
</reference>
<dbReference type="EMBL" id="JARK01000160">
    <property type="protein sequence ID" value="EYC41676.1"/>
    <property type="molecule type" value="Genomic_DNA"/>
</dbReference>
<proteinExistence type="predicted"/>
<sequence length="90" mass="10722">MKQVYCHVWLLVFGKVRPVKKSADTRWAWRRFASVCRYRISPVFHIIPGCLSGSDRDAFTLPTEWVCADFLWTLTRDARNQNKWKRRCST</sequence>
<evidence type="ECO:0000313" key="2">
    <source>
        <dbReference type="Proteomes" id="UP000024635"/>
    </source>
</evidence>
<keyword evidence="2" id="KW-1185">Reference proteome</keyword>
<protein>
    <submittedName>
        <fullName evidence="1">Uncharacterized protein</fullName>
    </submittedName>
</protein>
<dbReference type="AlphaFoldDB" id="A0A016WQ11"/>
<comment type="caution">
    <text evidence="1">The sequence shown here is derived from an EMBL/GenBank/DDBJ whole genome shotgun (WGS) entry which is preliminary data.</text>
</comment>
<accession>A0A016WQ11</accession>
<evidence type="ECO:0000313" key="1">
    <source>
        <dbReference type="EMBL" id="EYC41676.1"/>
    </source>
</evidence>
<gene>
    <name evidence="1" type="primary">Acey_s0560.g3472</name>
    <name evidence="1" type="ORF">Y032_0560g3472</name>
</gene>
<name>A0A016WQ11_9BILA</name>